<dbReference type="AlphaFoldDB" id="A0AAV6MTC1"/>
<feature type="non-terminal residue" evidence="1">
    <location>
        <position position="1"/>
    </location>
</feature>
<organism evidence="1 2">
    <name type="scientific">Cucurbita argyrosperma subsp. sororia</name>
    <dbReference type="NCBI Taxonomy" id="37648"/>
    <lineage>
        <taxon>Eukaryota</taxon>
        <taxon>Viridiplantae</taxon>
        <taxon>Streptophyta</taxon>
        <taxon>Embryophyta</taxon>
        <taxon>Tracheophyta</taxon>
        <taxon>Spermatophyta</taxon>
        <taxon>Magnoliopsida</taxon>
        <taxon>eudicotyledons</taxon>
        <taxon>Gunneridae</taxon>
        <taxon>Pentapetalae</taxon>
        <taxon>rosids</taxon>
        <taxon>fabids</taxon>
        <taxon>Cucurbitales</taxon>
        <taxon>Cucurbitaceae</taxon>
        <taxon>Cucurbiteae</taxon>
        <taxon>Cucurbita</taxon>
    </lineage>
</organism>
<protein>
    <submittedName>
        <fullName evidence="1">Uncharacterized protein</fullName>
    </submittedName>
</protein>
<reference evidence="1 2" key="1">
    <citation type="journal article" date="2021" name="Hortic Res">
        <title>The domestication of Cucurbita argyrosperma as revealed by the genome of its wild relative.</title>
        <authorList>
            <person name="Barrera-Redondo J."/>
            <person name="Sanchez-de la Vega G."/>
            <person name="Aguirre-Liguori J.A."/>
            <person name="Castellanos-Morales G."/>
            <person name="Gutierrez-Guerrero Y.T."/>
            <person name="Aguirre-Dugua X."/>
            <person name="Aguirre-Planter E."/>
            <person name="Tenaillon M.I."/>
            <person name="Lira-Saade R."/>
            <person name="Eguiarte L.E."/>
        </authorList>
    </citation>
    <scope>NUCLEOTIDE SEQUENCE [LARGE SCALE GENOMIC DNA]</scope>
    <source>
        <strain evidence="1">JBR-2021</strain>
    </source>
</reference>
<evidence type="ECO:0000313" key="1">
    <source>
        <dbReference type="EMBL" id="KAG6587626.1"/>
    </source>
</evidence>
<keyword evidence="2" id="KW-1185">Reference proteome</keyword>
<evidence type="ECO:0000313" key="2">
    <source>
        <dbReference type="Proteomes" id="UP000685013"/>
    </source>
</evidence>
<proteinExistence type="predicted"/>
<accession>A0AAV6MTC1</accession>
<name>A0AAV6MTC1_9ROSI</name>
<dbReference type="Proteomes" id="UP000685013">
    <property type="component" value="Chromosome 11"/>
</dbReference>
<sequence>MVQWVWTRRDESFFDAIPGIDLGCSRGRGGERVGMGVVVVVVEVVVTVVKGGEVKFRRQELSGMGKRWGFWNVVKRSSMTEDGVRRDSLKPDGLRLSYSYSFCSFQLVHYMAEKLSNLPLS</sequence>
<gene>
    <name evidence="1" type="ORF">SDJN03_16191</name>
</gene>
<comment type="caution">
    <text evidence="1">The sequence shown here is derived from an EMBL/GenBank/DDBJ whole genome shotgun (WGS) entry which is preliminary data.</text>
</comment>
<dbReference type="EMBL" id="JAGKQH010000011">
    <property type="protein sequence ID" value="KAG6587626.1"/>
    <property type="molecule type" value="Genomic_DNA"/>
</dbReference>